<organism evidence="1 2">
    <name type="scientific">Xylaria curta</name>
    <dbReference type="NCBI Taxonomy" id="42375"/>
    <lineage>
        <taxon>Eukaryota</taxon>
        <taxon>Fungi</taxon>
        <taxon>Dikarya</taxon>
        <taxon>Ascomycota</taxon>
        <taxon>Pezizomycotina</taxon>
        <taxon>Sordariomycetes</taxon>
        <taxon>Xylariomycetidae</taxon>
        <taxon>Xylariales</taxon>
        <taxon>Xylariaceae</taxon>
        <taxon>Xylaria</taxon>
    </lineage>
</organism>
<dbReference type="Proteomes" id="UP001143856">
    <property type="component" value="Unassembled WGS sequence"/>
</dbReference>
<keyword evidence="2" id="KW-1185">Reference proteome</keyword>
<gene>
    <name evidence="1" type="ORF">NUW58_g6210</name>
</gene>
<evidence type="ECO:0000313" key="1">
    <source>
        <dbReference type="EMBL" id="KAJ2983670.1"/>
    </source>
</evidence>
<accession>A0ACC1NWG5</accession>
<name>A0ACC1NWG5_9PEZI</name>
<reference evidence="1" key="1">
    <citation type="submission" date="2022-10" db="EMBL/GenBank/DDBJ databases">
        <title>Genome Sequence of Xylaria curta.</title>
        <authorList>
            <person name="Buettner E."/>
        </authorList>
    </citation>
    <scope>NUCLEOTIDE SEQUENCE</scope>
    <source>
        <strain evidence="1">Babe10</strain>
    </source>
</reference>
<dbReference type="EMBL" id="JAPDGR010001356">
    <property type="protein sequence ID" value="KAJ2983670.1"/>
    <property type="molecule type" value="Genomic_DNA"/>
</dbReference>
<protein>
    <submittedName>
        <fullName evidence="1">Uncharacterized protein</fullName>
    </submittedName>
</protein>
<sequence length="239" mass="26622">MRDPNRPGRLHTYPEPDAQRTNPRLPRAFHSRARFRNCASCAPHVPLDRVARSTNRQMGRRKQGNELARTNPIGELDQWLACESYGGLCSARDRDTRHQQWLHYLGLGGWISCARTSCVRKCTNAAMGEEQGGHRGLGPKLSLVAGAALESFQPKTNVIVMVVVNAHIETGNRTIVIDQLARGLARASAFSFTPYSRRLDAMWVRLAAETSYLGRRPLDPALHSTALLVEAKWTGSEIK</sequence>
<proteinExistence type="predicted"/>
<evidence type="ECO:0000313" key="2">
    <source>
        <dbReference type="Proteomes" id="UP001143856"/>
    </source>
</evidence>
<comment type="caution">
    <text evidence="1">The sequence shown here is derived from an EMBL/GenBank/DDBJ whole genome shotgun (WGS) entry which is preliminary data.</text>
</comment>